<accession>A0A1H4KYZ4</accession>
<dbReference type="OrthoDB" id="9796171at2"/>
<dbReference type="InterPro" id="IPR039143">
    <property type="entry name" value="GNPNAT1-like"/>
</dbReference>
<dbReference type="AlphaFoldDB" id="A0A1H4KYZ4"/>
<dbReference type="PROSITE" id="PS51186">
    <property type="entry name" value="GNAT"/>
    <property type="match status" value="1"/>
</dbReference>
<evidence type="ECO:0000313" key="5">
    <source>
        <dbReference type="Proteomes" id="UP000199574"/>
    </source>
</evidence>
<dbReference type="Proteomes" id="UP000199574">
    <property type="component" value="Chromosome I"/>
</dbReference>
<dbReference type="Gene3D" id="3.40.630.30">
    <property type="match status" value="1"/>
</dbReference>
<evidence type="ECO:0000313" key="4">
    <source>
        <dbReference type="Proteomes" id="UP000183038"/>
    </source>
</evidence>
<protein>
    <submittedName>
        <fullName evidence="3">ElaA protein</fullName>
    </submittedName>
</protein>
<name>A0A1H4KYZ4_9FLAO</name>
<dbReference type="GeneID" id="90593480"/>
<dbReference type="Proteomes" id="UP000183038">
    <property type="component" value="Unassembled WGS sequence"/>
</dbReference>
<proteinExistence type="predicted"/>
<organism evidence="3 4">
    <name type="scientific">Maribacter dokdonensis</name>
    <dbReference type="NCBI Taxonomy" id="320912"/>
    <lineage>
        <taxon>Bacteria</taxon>
        <taxon>Pseudomonadati</taxon>
        <taxon>Bacteroidota</taxon>
        <taxon>Flavobacteriia</taxon>
        <taxon>Flavobacteriales</taxon>
        <taxon>Flavobacteriaceae</taxon>
        <taxon>Maribacter</taxon>
    </lineage>
</organism>
<feature type="domain" description="N-acetyltransferase" evidence="1">
    <location>
        <begin position="4"/>
        <end position="147"/>
    </location>
</feature>
<dbReference type="PANTHER" id="PTHR13355:SF11">
    <property type="entry name" value="GLUCOSAMINE 6-PHOSPHATE N-ACETYLTRANSFERASE"/>
    <property type="match status" value="1"/>
</dbReference>
<dbReference type="Pfam" id="PF13673">
    <property type="entry name" value="Acetyltransf_10"/>
    <property type="match status" value="1"/>
</dbReference>
<dbReference type="InterPro" id="IPR016181">
    <property type="entry name" value="Acyl_CoA_acyltransferase"/>
</dbReference>
<dbReference type="SUPFAM" id="SSF55729">
    <property type="entry name" value="Acyl-CoA N-acyltransferases (Nat)"/>
    <property type="match status" value="1"/>
</dbReference>
<evidence type="ECO:0000313" key="2">
    <source>
        <dbReference type="EMBL" id="SDT33320.1"/>
    </source>
</evidence>
<dbReference type="PANTHER" id="PTHR13355">
    <property type="entry name" value="GLUCOSAMINE 6-PHOSPHATE N-ACETYLTRANSFERASE"/>
    <property type="match status" value="1"/>
</dbReference>
<dbReference type="EMBL" id="LT629754">
    <property type="protein sequence ID" value="SDT33320.1"/>
    <property type="molecule type" value="Genomic_DNA"/>
</dbReference>
<gene>
    <name evidence="3" type="ORF">SAMN05192540_1135</name>
    <name evidence="2" type="ORF">SAMN05192545_3425</name>
</gene>
<dbReference type="RefSeq" id="WP_074670803.1">
    <property type="nucleotide sequence ID" value="NZ_FNTB01000001.1"/>
</dbReference>
<reference evidence="3 4" key="2">
    <citation type="submission" date="2016-10" db="EMBL/GenBank/DDBJ databases">
        <authorList>
            <person name="de Groot N.N."/>
        </authorList>
    </citation>
    <scope>NUCLEOTIDE SEQUENCE [LARGE SCALE GENOMIC DNA]</scope>
    <source>
        <strain evidence="3 4">MAR_2009_71</strain>
    </source>
</reference>
<evidence type="ECO:0000313" key="3">
    <source>
        <dbReference type="EMBL" id="SEB63734.1"/>
    </source>
</evidence>
<keyword evidence="5" id="KW-1185">Reference proteome</keyword>
<reference evidence="2 5" key="1">
    <citation type="submission" date="2016-10" db="EMBL/GenBank/DDBJ databases">
        <authorList>
            <person name="Varghese N."/>
            <person name="Submissions S."/>
        </authorList>
    </citation>
    <scope>NUCLEOTIDE SEQUENCE [LARGE SCALE GENOMIC DNA]</scope>
    <source>
        <strain evidence="2 5">MAR_2009_60</strain>
    </source>
</reference>
<dbReference type="CDD" id="cd04301">
    <property type="entry name" value="NAT_SF"/>
    <property type="match status" value="1"/>
</dbReference>
<evidence type="ECO:0000259" key="1">
    <source>
        <dbReference type="PROSITE" id="PS51186"/>
    </source>
</evidence>
<dbReference type="GO" id="GO:0004343">
    <property type="term" value="F:glucosamine 6-phosphate N-acetyltransferase activity"/>
    <property type="evidence" value="ECO:0007669"/>
    <property type="project" value="TreeGrafter"/>
</dbReference>
<dbReference type="InterPro" id="IPR000182">
    <property type="entry name" value="GNAT_dom"/>
</dbReference>
<dbReference type="EMBL" id="FNTB01000001">
    <property type="protein sequence ID" value="SEB63734.1"/>
    <property type="molecule type" value="Genomic_DNA"/>
</dbReference>
<sequence length="147" mass="16812">MLDIKVKGFNEFNSVELYNVLQLRSQIFVVEQDCVYLDIDGKDDKALHVIGLSNNKVVAYTRIFKPGIYFDQASIGRVAVHKDYRKFGYGKIIMQSSIQAVKEHFNCTEIKISAQKYLTKFYSDLGFTATGEDYLEDGIPHIAMIKK</sequence>